<accession>A0A2V1DZX7</accession>
<dbReference type="InterPro" id="IPR013094">
    <property type="entry name" value="AB_hydrolase_3"/>
</dbReference>
<protein>
    <submittedName>
        <fullName evidence="3">Alpha/beta-hydrolase</fullName>
    </submittedName>
</protein>
<dbReference type="SUPFAM" id="SSF53474">
    <property type="entry name" value="alpha/beta-Hydrolases"/>
    <property type="match status" value="1"/>
</dbReference>
<gene>
    <name evidence="3" type="ORF">DM02DRAFT_612583</name>
</gene>
<evidence type="ECO:0000313" key="3">
    <source>
        <dbReference type="EMBL" id="PVI02934.1"/>
    </source>
</evidence>
<dbReference type="Pfam" id="PF07859">
    <property type="entry name" value="Abhydrolase_3"/>
    <property type="match status" value="1"/>
</dbReference>
<dbReference type="OrthoDB" id="2152029at2759"/>
<evidence type="ECO:0000256" key="1">
    <source>
        <dbReference type="ARBA" id="ARBA00022801"/>
    </source>
</evidence>
<keyword evidence="4" id="KW-1185">Reference proteome</keyword>
<dbReference type="PANTHER" id="PTHR48081:SF31">
    <property type="entry name" value="STERYL ACETYL HYDROLASE MUG81-RELATED"/>
    <property type="match status" value="1"/>
</dbReference>
<dbReference type="PANTHER" id="PTHR48081">
    <property type="entry name" value="AB HYDROLASE SUPERFAMILY PROTEIN C4A8.06C"/>
    <property type="match status" value="1"/>
</dbReference>
<reference evidence="3 4" key="1">
    <citation type="journal article" date="2018" name="Sci. Rep.">
        <title>Comparative genomics provides insights into the lifestyle and reveals functional heterogeneity of dark septate endophytic fungi.</title>
        <authorList>
            <person name="Knapp D.G."/>
            <person name="Nemeth J.B."/>
            <person name="Barry K."/>
            <person name="Hainaut M."/>
            <person name="Henrissat B."/>
            <person name="Johnson J."/>
            <person name="Kuo A."/>
            <person name="Lim J.H.P."/>
            <person name="Lipzen A."/>
            <person name="Nolan M."/>
            <person name="Ohm R.A."/>
            <person name="Tamas L."/>
            <person name="Grigoriev I.V."/>
            <person name="Spatafora J.W."/>
            <person name="Nagy L.G."/>
            <person name="Kovacs G.M."/>
        </authorList>
    </citation>
    <scope>NUCLEOTIDE SEQUENCE [LARGE SCALE GENOMIC DNA]</scope>
    <source>
        <strain evidence="3 4">DSE2036</strain>
    </source>
</reference>
<dbReference type="Gene3D" id="3.40.50.1820">
    <property type="entry name" value="alpha/beta hydrolase"/>
    <property type="match status" value="1"/>
</dbReference>
<dbReference type="STRING" id="97972.A0A2V1DZX7"/>
<feature type="domain" description="Alpha/beta hydrolase fold-3" evidence="2">
    <location>
        <begin position="106"/>
        <end position="330"/>
    </location>
</feature>
<dbReference type="InterPro" id="IPR029058">
    <property type="entry name" value="AB_hydrolase_fold"/>
</dbReference>
<dbReference type="InterPro" id="IPR050300">
    <property type="entry name" value="GDXG_lipolytic_enzyme"/>
</dbReference>
<keyword evidence="1 3" id="KW-0378">Hydrolase</keyword>
<sequence length="361" mass="38920">MSNQDVSKIGIASTTLKSLLSASTRLITSPFKGQKGAHNYFKDVSFSMMRTQLGSLNTAQERYLNGTSTPVYLKYAKDNGFTPESVTLPGGAQAHWIGDSSAKKVILWFHGGGYCLPIGPPHFQYLSSLQSSLASEGTSISILFLAYTLAPEATYPTQLREAISCLRYLIQTTGRAPCDITLGGDSAGGNLTLGVLSHLAHPHPEIATLHLPTKLHAAVLISPWCSFNTHTPGYEENAEKDCFDGRAIAKWSAAFLGSTSPFAGDFYNEPVLAPAQWWEGVADVIDEVLIWAGRNEVLVDSIEEVARRFTKGFGGKGGRVNTVVTEKAAHIEPILELLLGYKGDSGTGSATVIKDWVRAKL</sequence>
<dbReference type="Proteomes" id="UP000244855">
    <property type="component" value="Unassembled WGS sequence"/>
</dbReference>
<evidence type="ECO:0000313" key="4">
    <source>
        <dbReference type="Proteomes" id="UP000244855"/>
    </source>
</evidence>
<name>A0A2V1DZX7_9PLEO</name>
<evidence type="ECO:0000259" key="2">
    <source>
        <dbReference type="Pfam" id="PF07859"/>
    </source>
</evidence>
<organism evidence="3 4">
    <name type="scientific">Periconia macrospinosa</name>
    <dbReference type="NCBI Taxonomy" id="97972"/>
    <lineage>
        <taxon>Eukaryota</taxon>
        <taxon>Fungi</taxon>
        <taxon>Dikarya</taxon>
        <taxon>Ascomycota</taxon>
        <taxon>Pezizomycotina</taxon>
        <taxon>Dothideomycetes</taxon>
        <taxon>Pleosporomycetidae</taxon>
        <taxon>Pleosporales</taxon>
        <taxon>Massarineae</taxon>
        <taxon>Periconiaceae</taxon>
        <taxon>Periconia</taxon>
    </lineage>
</organism>
<dbReference type="GO" id="GO:0016787">
    <property type="term" value="F:hydrolase activity"/>
    <property type="evidence" value="ECO:0007669"/>
    <property type="project" value="UniProtKB-KW"/>
</dbReference>
<dbReference type="AlphaFoldDB" id="A0A2V1DZX7"/>
<dbReference type="EMBL" id="KZ805337">
    <property type="protein sequence ID" value="PVI02934.1"/>
    <property type="molecule type" value="Genomic_DNA"/>
</dbReference>
<proteinExistence type="predicted"/>